<dbReference type="AlphaFoldDB" id="A0A8H6VI24"/>
<organism evidence="1 2">
    <name type="scientific">Pseudocercospora fuligena</name>
    <dbReference type="NCBI Taxonomy" id="685502"/>
    <lineage>
        <taxon>Eukaryota</taxon>
        <taxon>Fungi</taxon>
        <taxon>Dikarya</taxon>
        <taxon>Ascomycota</taxon>
        <taxon>Pezizomycotina</taxon>
        <taxon>Dothideomycetes</taxon>
        <taxon>Dothideomycetidae</taxon>
        <taxon>Mycosphaerellales</taxon>
        <taxon>Mycosphaerellaceae</taxon>
        <taxon>Pseudocercospora</taxon>
    </lineage>
</organism>
<accession>A0A8H6VI24</accession>
<evidence type="ECO:0000313" key="2">
    <source>
        <dbReference type="Proteomes" id="UP000660729"/>
    </source>
</evidence>
<evidence type="ECO:0000313" key="1">
    <source>
        <dbReference type="EMBL" id="KAF7187520.1"/>
    </source>
</evidence>
<dbReference type="EMBL" id="JABCIY010000227">
    <property type="protein sequence ID" value="KAF7187520.1"/>
    <property type="molecule type" value="Genomic_DNA"/>
</dbReference>
<gene>
    <name evidence="1" type="ORF">HII31_11144</name>
</gene>
<reference evidence="1" key="1">
    <citation type="submission" date="2020-04" db="EMBL/GenBank/DDBJ databases">
        <title>Draft genome resource of the tomato pathogen Pseudocercospora fuligena.</title>
        <authorList>
            <person name="Zaccaron A."/>
        </authorList>
    </citation>
    <scope>NUCLEOTIDE SEQUENCE</scope>
    <source>
        <strain evidence="1">PF001</strain>
    </source>
</reference>
<proteinExistence type="predicted"/>
<sequence length="252" mass="28801">MADDVESAGARLTNTFELLEHILLDITPFETKSSGCDPKRNHIIALKTLLRSQQVSRVFRDTIANSPPLRRALFLDPPQSDTRGTYIDENALLAGTWRVSHDIVVDVKTDYTPQRETKKKIFTGEVELTPRYDLCNASEYAVLGSESWRKMYFSNKKYQVRRILLALPDEEKSYSREIPVSPQDKSELKAGEVLESVLKDQMGAVYFKRLEKILRRTKGGPVTAKDLEFVFSECIWDSELESESETEGIELF</sequence>
<comment type="caution">
    <text evidence="1">The sequence shown here is derived from an EMBL/GenBank/DDBJ whole genome shotgun (WGS) entry which is preliminary data.</text>
</comment>
<keyword evidence="2" id="KW-1185">Reference proteome</keyword>
<protein>
    <submittedName>
        <fullName evidence="1">Uncharacterized protein</fullName>
    </submittedName>
</protein>
<dbReference type="Proteomes" id="UP000660729">
    <property type="component" value="Unassembled WGS sequence"/>
</dbReference>
<name>A0A8H6VI24_9PEZI</name>
<dbReference type="OrthoDB" id="3800738at2759"/>